<dbReference type="Gene3D" id="2.60.40.790">
    <property type="match status" value="1"/>
</dbReference>
<dbReference type="EMBL" id="JXBC01000003">
    <property type="protein sequence ID" value="KIU11353.1"/>
    <property type="molecule type" value="Genomic_DNA"/>
</dbReference>
<comment type="caution">
    <text evidence="3">The sequence shown here is derived from an EMBL/GenBank/DDBJ whole genome shotgun (WGS) entry which is preliminary data.</text>
</comment>
<proteinExistence type="inferred from homology"/>
<protein>
    <submittedName>
        <fullName evidence="3">Sporulation protein YpqA</fullName>
    </submittedName>
</protein>
<gene>
    <name evidence="3" type="ORF">SC09_Contig24orf00307</name>
</gene>
<accession>A0A0D1IPR9</accession>
<evidence type="ECO:0000313" key="4">
    <source>
        <dbReference type="Proteomes" id="UP000032247"/>
    </source>
</evidence>
<dbReference type="CDD" id="cd00298">
    <property type="entry name" value="ACD_sHsps_p23-like"/>
    <property type="match status" value="1"/>
</dbReference>
<dbReference type="PROSITE" id="PS01031">
    <property type="entry name" value="SHSP"/>
    <property type="match status" value="1"/>
</dbReference>
<dbReference type="Proteomes" id="UP000032247">
    <property type="component" value="Unassembled WGS sequence"/>
</dbReference>
<organism evidence="3 4">
    <name type="scientific">Bacillus subtilis</name>
    <dbReference type="NCBI Taxonomy" id="1423"/>
    <lineage>
        <taxon>Bacteria</taxon>
        <taxon>Bacillati</taxon>
        <taxon>Bacillota</taxon>
        <taxon>Bacilli</taxon>
        <taxon>Bacillales</taxon>
        <taxon>Bacillaceae</taxon>
        <taxon>Bacillus</taxon>
    </lineage>
</organism>
<dbReference type="SUPFAM" id="SSF49764">
    <property type="entry name" value="HSP20-like chaperones"/>
    <property type="match status" value="1"/>
</dbReference>
<evidence type="ECO:0000259" key="2">
    <source>
        <dbReference type="PROSITE" id="PS01031"/>
    </source>
</evidence>
<sequence>MEFHDDKKNELQKKEEIITEAIDTLFQSSAFGNLINGFQNLNNSSLKDVQTTIHVREKDTGLYIDITIPATFRDGEIVVDVKSRYLHVTLQEKQKHQNEATFTSMTRTVQLPYEVRQENMETSWNEQTMTLFFPKNKHE</sequence>
<feature type="domain" description="SHSP" evidence="2">
    <location>
        <begin position="44"/>
        <end position="139"/>
    </location>
</feature>
<dbReference type="PATRIC" id="fig|1423.173.peg.2002"/>
<dbReference type="InterPro" id="IPR002068">
    <property type="entry name" value="A-crystallin/Hsp20_dom"/>
</dbReference>
<evidence type="ECO:0000313" key="3">
    <source>
        <dbReference type="EMBL" id="KIU11353.1"/>
    </source>
</evidence>
<dbReference type="STRING" id="483913.AN935_10825"/>
<comment type="similarity">
    <text evidence="1">Belongs to the small heat shock protein (HSP20) family.</text>
</comment>
<reference evidence="3 4" key="1">
    <citation type="submission" date="2014-12" db="EMBL/GenBank/DDBJ databases">
        <title>Comparative genome analysis of Bacillus coagulans HM-08, Clostridium butyricum HM-68, Bacillus subtilis HM-66 and Bacillus licheniformis BL-09.</title>
        <authorList>
            <person name="Zhang H."/>
        </authorList>
    </citation>
    <scope>NUCLEOTIDE SEQUENCE [LARGE SCALE GENOMIC DNA]</scope>
    <source>
        <strain evidence="3 4">HM-66</strain>
    </source>
</reference>
<evidence type="ECO:0000256" key="1">
    <source>
        <dbReference type="PROSITE-ProRule" id="PRU00285"/>
    </source>
</evidence>
<name>A0A0D1IPR9_BACIU</name>
<dbReference type="AlphaFoldDB" id="A0A0D1IPR9"/>
<dbReference type="InterPro" id="IPR008978">
    <property type="entry name" value="HSP20-like_chaperone"/>
</dbReference>